<dbReference type="GO" id="GO:0005737">
    <property type="term" value="C:cytoplasm"/>
    <property type="evidence" value="ECO:0007669"/>
    <property type="project" value="TreeGrafter"/>
</dbReference>
<dbReference type="Pfam" id="PF00023">
    <property type="entry name" value="Ank"/>
    <property type="match status" value="1"/>
</dbReference>
<accession>C4JNX7</accession>
<name>C4JNX7_UNCRE</name>
<gene>
    <name evidence="5" type="ORF">UREG_04447</name>
</gene>
<dbReference type="GeneID" id="8441046"/>
<evidence type="ECO:0000313" key="6">
    <source>
        <dbReference type="Proteomes" id="UP000002058"/>
    </source>
</evidence>
<feature type="repeat" description="ANK" evidence="3">
    <location>
        <begin position="1197"/>
        <end position="1223"/>
    </location>
</feature>
<feature type="domain" description="Nephrocystin 3-like N-terminal" evidence="4">
    <location>
        <begin position="157"/>
        <end position="336"/>
    </location>
</feature>
<dbReference type="Gene3D" id="1.25.40.20">
    <property type="entry name" value="Ankyrin repeat-containing domain"/>
    <property type="match status" value="5"/>
</dbReference>
<evidence type="ECO:0000256" key="1">
    <source>
        <dbReference type="ARBA" id="ARBA00022737"/>
    </source>
</evidence>
<evidence type="ECO:0000313" key="5">
    <source>
        <dbReference type="EMBL" id="EEP79601.1"/>
    </source>
</evidence>
<keyword evidence="1" id="KW-0677">Repeat</keyword>
<dbReference type="InParanoid" id="C4JNX7"/>
<feature type="repeat" description="ANK" evidence="3">
    <location>
        <begin position="875"/>
        <end position="907"/>
    </location>
</feature>
<organism evidence="5 6">
    <name type="scientific">Uncinocarpus reesii (strain UAMH 1704)</name>
    <dbReference type="NCBI Taxonomy" id="336963"/>
    <lineage>
        <taxon>Eukaryota</taxon>
        <taxon>Fungi</taxon>
        <taxon>Dikarya</taxon>
        <taxon>Ascomycota</taxon>
        <taxon>Pezizomycotina</taxon>
        <taxon>Eurotiomycetes</taxon>
        <taxon>Eurotiomycetidae</taxon>
        <taxon>Onygenales</taxon>
        <taxon>Onygenaceae</taxon>
        <taxon>Uncinocarpus</taxon>
    </lineage>
</organism>
<dbReference type="PROSITE" id="PS50297">
    <property type="entry name" value="ANK_REP_REGION"/>
    <property type="match status" value="13"/>
</dbReference>
<dbReference type="EMBL" id="CH476616">
    <property type="protein sequence ID" value="EEP79601.1"/>
    <property type="molecule type" value="Genomic_DNA"/>
</dbReference>
<reference evidence="6" key="1">
    <citation type="journal article" date="2009" name="Genome Res.">
        <title>Comparative genomic analyses of the human fungal pathogens Coccidioides and their relatives.</title>
        <authorList>
            <person name="Sharpton T.J."/>
            <person name="Stajich J.E."/>
            <person name="Rounsley S.D."/>
            <person name="Gardner M.J."/>
            <person name="Wortman J.R."/>
            <person name="Jordar V.S."/>
            <person name="Maiti R."/>
            <person name="Kodira C.D."/>
            <person name="Neafsey D.E."/>
            <person name="Zeng Q."/>
            <person name="Hung C.-Y."/>
            <person name="McMahan C."/>
            <person name="Muszewska A."/>
            <person name="Grynberg M."/>
            <person name="Mandel M.A."/>
            <person name="Kellner E.M."/>
            <person name="Barker B.M."/>
            <person name="Galgiani J.N."/>
            <person name="Orbach M.J."/>
            <person name="Kirkland T.N."/>
            <person name="Cole G.T."/>
            <person name="Henn M.R."/>
            <person name="Birren B.W."/>
            <person name="Taylor J.W."/>
        </authorList>
    </citation>
    <scope>NUCLEOTIDE SEQUENCE [LARGE SCALE GENOMIC DNA]</scope>
    <source>
        <strain evidence="6">UAMH 1704</strain>
    </source>
</reference>
<dbReference type="PANTHER" id="PTHR24198">
    <property type="entry name" value="ANKYRIN REPEAT AND PROTEIN KINASE DOMAIN-CONTAINING PROTEIN"/>
    <property type="match status" value="1"/>
</dbReference>
<dbReference type="VEuPathDB" id="FungiDB:UREG_04447"/>
<feature type="repeat" description="ANK" evidence="3">
    <location>
        <begin position="735"/>
        <end position="775"/>
    </location>
</feature>
<feature type="repeat" description="ANK" evidence="3">
    <location>
        <begin position="809"/>
        <end position="841"/>
    </location>
</feature>
<evidence type="ECO:0000259" key="4">
    <source>
        <dbReference type="Pfam" id="PF24883"/>
    </source>
</evidence>
<dbReference type="RefSeq" id="XP_002544930.1">
    <property type="nucleotide sequence ID" value="XM_002544884.1"/>
</dbReference>
<dbReference type="OrthoDB" id="4172297at2759"/>
<dbReference type="HOGENOM" id="CLU_241507_0_0_1"/>
<dbReference type="InterPro" id="IPR027417">
    <property type="entry name" value="P-loop_NTPase"/>
</dbReference>
<feature type="repeat" description="ANK" evidence="3">
    <location>
        <begin position="1067"/>
        <end position="1099"/>
    </location>
</feature>
<dbReference type="KEGG" id="ure:UREG_04447"/>
<dbReference type="Pfam" id="PF12796">
    <property type="entry name" value="Ank_2"/>
    <property type="match status" value="6"/>
</dbReference>
<feature type="repeat" description="ANK" evidence="3">
    <location>
        <begin position="999"/>
        <end position="1031"/>
    </location>
</feature>
<dbReference type="OMA" id="VFLAHSM"/>
<dbReference type="eggNOG" id="KOG4177">
    <property type="taxonomic scope" value="Eukaryota"/>
</dbReference>
<protein>
    <recommendedName>
        <fullName evidence="4">Nephrocystin 3-like N-terminal domain-containing protein</fullName>
    </recommendedName>
</protein>
<sequence length="1680" mass="185001">MEVFNTVVSAIAVAERVWKLIDDYRKAPERLRRLQVDLKILQSVLERLKAMDFLGNDQRLALEPDIVEIEQILQKILHDKRKASLTLALNAVNLNMIASIDATNRTAISLIQSGMTSTTDASDLHDAGSISARQFLDYLNPPNYVDDKFQIKEPAEGTASWIYDSPGYTQWRETSEPLAILHVVGKMGSGKSVLMKSIVKNLQAQTGEPARPESAVLYYFCTCVNRTDTSITILRGFIAQLINHSRGLFEKAIPDIEILQVQRLNASSNWSLGALWHVFITLIRHGSFPTLYCVIDALDECEPMGLEELLQRLFTLSNVRSSPVNTHPTKLLFSSRERSDILTLLDVGRTRFRLFIRPSSVTSDIRIAMQSDFYKLKTLLHLDNEEAEKMQETLITKADGMFLWVMLAMKDIMSNCYHATHEDLEELINDLPFELKGLYEKSWAKVLRSLPTEQVALAKRVLNWILLARRPLTVSELTVALAVNPSDKNVPHRNKLFRSLSDFILRFLVPFVEIFERDMAKQHSVNGEEGAWTLPTGPTVRLVHQSAQEYLLSVCKRGADGQKLTLSGPSIDIRDGHETMALICMSYLQCKELQLGWVGLGNRHPDGGQIVTDEDRKEVQKRQESHPLLNYAAQNWAYHVRQAQYVSAADCHSEGCVIGKIDDDVFQRALDLLQKYRSGYECATQVQQLMGAWDYDVHYGPGPPLSAAVAAHISILVRHLLDDPATDIYERDKAYGDLPLHYAATVAAPTTHPEEHTIIIDMLLEKGADVNCLNDFGSTPLHFACDFPLPEVAKILLERGANTSIKNKQGRTPLNQEYALKSYEIVEMLIQAGADLEILDNNGYSPLIKAAYLGSWETVKLLLRHGLDPKSSSADGLTCLHAAASSEETSMIKQLLDAGVPVDTETQKGYTPLHVSAENNQFEATQLLLAHGANPAITTNDGILPLHFAAEYASPKLLELLLTYQTDVDPSEAYLKPPICQSVKILLYHGADINSVNDSGDTALTSAAVHGKLETVRFLVENNVPVNGSSNMGSWNPLHGAAFYGETEVVDFLLQHGASIDRLGGPCGLTPLELSAMGGHLETLKVLVTHAARLSCRNVTLNGALPPACYNGHAEIVRWLIDIGADAKVAEIQTMIIANASPSHAEITNILLDNGVPIDEPGWTGITALFACVRWERLDILEVLLERGADLNAADSTGDTPLAVALVLKRTAVAKFLLNRGANPVLSRGTEISAAFIAARTGNIDILSYLHDNMGLRLWDQRSSGGQTLADVAVKYGRMEAFRYLLSVSCCLTAPGLMDPEVLFNIITGDHDGTVFQLLHDTGNFDFDIGKIASPFPFFYEICKRRVTEHGQVAFVKLLLGKCSEAGAKSWVGQMLLLCAAVHGCHAVIKLLLEKGIDTELAIDGSGRTPLSCATINGWPDAVRLLLDGGADIETKDRYGRTPLTWATLGGWDAVVKLLLDKGANIETKDKSGRTPLSHAAEYGEHTVATLLLAKSNAPQRLGDNIGRTPLFYAARAGNATLARVLLSGDYCDNPDLEDHYGCTSLSIAVRHCHTTVVEILLATGHVSLESKDCFGRSPLCWARRRGYTGIEQLLLDYAETKSLLMCENNPSAYFSPGTGVKKCRWCDVCTLDIPENNSFFSCGICNGADFDICLDCYAGGARCLEEPHILTEQPVKKVV</sequence>
<evidence type="ECO:0000256" key="3">
    <source>
        <dbReference type="PROSITE-ProRule" id="PRU00023"/>
    </source>
</evidence>
<feature type="repeat" description="ANK" evidence="3">
    <location>
        <begin position="1439"/>
        <end position="1471"/>
    </location>
</feature>
<dbReference type="Proteomes" id="UP000002058">
    <property type="component" value="Unassembled WGS sequence"/>
</dbReference>
<evidence type="ECO:0000256" key="2">
    <source>
        <dbReference type="ARBA" id="ARBA00023043"/>
    </source>
</evidence>
<dbReference type="eggNOG" id="KOG0195">
    <property type="taxonomic scope" value="Eukaryota"/>
</dbReference>
<dbReference type="SUPFAM" id="SSF52540">
    <property type="entry name" value="P-loop containing nucleoside triphosphate hydrolases"/>
    <property type="match status" value="1"/>
</dbReference>
<dbReference type="PANTHER" id="PTHR24198:SF165">
    <property type="entry name" value="ANKYRIN REPEAT-CONTAINING PROTEIN-RELATED"/>
    <property type="match status" value="1"/>
</dbReference>
<feature type="repeat" description="ANK" evidence="3">
    <location>
        <begin position="776"/>
        <end position="808"/>
    </location>
</feature>
<feature type="repeat" description="ANK" evidence="3">
    <location>
        <begin position="1406"/>
        <end position="1438"/>
    </location>
</feature>
<feature type="repeat" description="ANK" evidence="3">
    <location>
        <begin position="908"/>
        <end position="940"/>
    </location>
</feature>
<keyword evidence="2 3" id="KW-0040">ANK repeat</keyword>
<dbReference type="Gene3D" id="3.40.50.300">
    <property type="entry name" value="P-loop containing nucleotide triphosphate hydrolases"/>
    <property type="match status" value="1"/>
</dbReference>
<dbReference type="InterPro" id="IPR036770">
    <property type="entry name" value="Ankyrin_rpt-contain_sf"/>
</dbReference>
<feature type="repeat" description="ANK" evidence="3">
    <location>
        <begin position="842"/>
        <end position="874"/>
    </location>
</feature>
<dbReference type="SMART" id="SM00248">
    <property type="entry name" value="ANK"/>
    <property type="match status" value="22"/>
</dbReference>
<keyword evidence="6" id="KW-1185">Reference proteome</keyword>
<dbReference type="InterPro" id="IPR056884">
    <property type="entry name" value="NPHP3-like_N"/>
</dbReference>
<dbReference type="SUPFAM" id="SSF48403">
    <property type="entry name" value="Ankyrin repeat"/>
    <property type="match status" value="4"/>
</dbReference>
<feature type="repeat" description="ANK" evidence="3">
    <location>
        <begin position="1033"/>
        <end position="1065"/>
    </location>
</feature>
<dbReference type="InterPro" id="IPR002110">
    <property type="entry name" value="Ankyrin_rpt"/>
</dbReference>
<feature type="repeat" description="ANK" evidence="3">
    <location>
        <begin position="1164"/>
        <end position="1196"/>
    </location>
</feature>
<proteinExistence type="predicted"/>
<dbReference type="PROSITE" id="PS50088">
    <property type="entry name" value="ANK_REPEAT"/>
    <property type="match status" value="14"/>
</dbReference>
<dbReference type="Pfam" id="PF24883">
    <property type="entry name" value="NPHP3_N"/>
    <property type="match status" value="1"/>
</dbReference>
<dbReference type="PRINTS" id="PR01415">
    <property type="entry name" value="ANKYRIN"/>
</dbReference>
<feature type="repeat" description="ANK" evidence="3">
    <location>
        <begin position="941"/>
        <end position="973"/>
    </location>
</feature>